<gene>
    <name evidence="1" type="ORF">C2845_PM03G17610</name>
</gene>
<reference evidence="2" key="1">
    <citation type="journal article" date="2019" name="Nat. Commun.">
        <title>The genome of broomcorn millet.</title>
        <authorList>
            <person name="Zou C."/>
            <person name="Miki D."/>
            <person name="Li D."/>
            <person name="Tang Q."/>
            <person name="Xiao L."/>
            <person name="Rajput S."/>
            <person name="Deng P."/>
            <person name="Jia W."/>
            <person name="Huang R."/>
            <person name="Zhang M."/>
            <person name="Sun Y."/>
            <person name="Hu J."/>
            <person name="Fu X."/>
            <person name="Schnable P.S."/>
            <person name="Li F."/>
            <person name="Zhang H."/>
            <person name="Feng B."/>
            <person name="Zhu X."/>
            <person name="Liu R."/>
            <person name="Schnable J.C."/>
            <person name="Zhu J.-K."/>
            <person name="Zhang H."/>
        </authorList>
    </citation>
    <scope>NUCLEOTIDE SEQUENCE [LARGE SCALE GENOMIC DNA]</scope>
</reference>
<keyword evidence="2" id="KW-1185">Reference proteome</keyword>
<comment type="caution">
    <text evidence="1">The sequence shown here is derived from an EMBL/GenBank/DDBJ whole genome shotgun (WGS) entry which is preliminary data.</text>
</comment>
<evidence type="ECO:0000313" key="2">
    <source>
        <dbReference type="Proteomes" id="UP000275267"/>
    </source>
</evidence>
<evidence type="ECO:0000313" key="1">
    <source>
        <dbReference type="EMBL" id="RLN33868.1"/>
    </source>
</evidence>
<dbReference type="AlphaFoldDB" id="A0A3L6T8S0"/>
<name>A0A3L6T8S0_PANMI</name>
<protein>
    <submittedName>
        <fullName evidence="1">Uncharacterized protein</fullName>
    </submittedName>
</protein>
<organism evidence="1 2">
    <name type="scientific">Panicum miliaceum</name>
    <name type="common">Proso millet</name>
    <name type="synonym">Broomcorn millet</name>
    <dbReference type="NCBI Taxonomy" id="4540"/>
    <lineage>
        <taxon>Eukaryota</taxon>
        <taxon>Viridiplantae</taxon>
        <taxon>Streptophyta</taxon>
        <taxon>Embryophyta</taxon>
        <taxon>Tracheophyta</taxon>
        <taxon>Spermatophyta</taxon>
        <taxon>Magnoliopsida</taxon>
        <taxon>Liliopsida</taxon>
        <taxon>Poales</taxon>
        <taxon>Poaceae</taxon>
        <taxon>PACMAD clade</taxon>
        <taxon>Panicoideae</taxon>
        <taxon>Panicodae</taxon>
        <taxon>Paniceae</taxon>
        <taxon>Panicinae</taxon>
        <taxon>Panicum</taxon>
        <taxon>Panicum sect. Panicum</taxon>
    </lineage>
</organism>
<dbReference type="Proteomes" id="UP000275267">
    <property type="component" value="Unassembled WGS sequence"/>
</dbReference>
<dbReference type="EMBL" id="PQIB02000002">
    <property type="protein sequence ID" value="RLN33868.1"/>
    <property type="molecule type" value="Genomic_DNA"/>
</dbReference>
<accession>A0A3L6T8S0</accession>
<proteinExistence type="predicted"/>
<sequence length="254" mass="28098">MDLLSAISRSRTSHTIVKFNPTSGLEERRFLNMERTDAMVERRVIRSVVTVVEVGGRNYCSGFVAQVDARHTYIVTQSYFVMGQEKRLRVRFCDKVEKEALVVGKNSEFCHCTILTAYGVRTDEVIAGTTAQFLLTCHYGSCTSDGFNRLVAAPVYNMKGYFVGTVIDNCLNHVNIGMGELGTEMKVILPAKAIPVMLAHLLVELTVLRREGMPEARAGPRACIQANDAIASEPGQISLFAGKEPFSKALNVLW</sequence>